<keyword evidence="10" id="KW-1185">Reference proteome</keyword>
<feature type="transmembrane region" description="Helical" evidence="8">
    <location>
        <begin position="40"/>
        <end position="61"/>
    </location>
</feature>
<evidence type="ECO:0000256" key="8">
    <source>
        <dbReference type="SAM" id="Phobius"/>
    </source>
</evidence>
<organism evidence="9 10">
    <name type="scientific">Chelativorans intermedius</name>
    <dbReference type="NCBI Taxonomy" id="515947"/>
    <lineage>
        <taxon>Bacteria</taxon>
        <taxon>Pseudomonadati</taxon>
        <taxon>Pseudomonadota</taxon>
        <taxon>Alphaproteobacteria</taxon>
        <taxon>Hyphomicrobiales</taxon>
        <taxon>Phyllobacteriaceae</taxon>
        <taxon>Chelativorans</taxon>
    </lineage>
</organism>
<dbReference type="Proteomes" id="UP001589755">
    <property type="component" value="Unassembled WGS sequence"/>
</dbReference>
<feature type="transmembrane region" description="Helical" evidence="8">
    <location>
        <begin position="12"/>
        <end position="34"/>
    </location>
</feature>
<comment type="caution">
    <text evidence="9">The sequence shown here is derived from an EMBL/GenBank/DDBJ whole genome shotgun (WGS) entry which is preliminary data.</text>
</comment>
<keyword evidence="3" id="KW-0813">Transport</keyword>
<dbReference type="InterPro" id="IPR002657">
    <property type="entry name" value="BilAc:Na_symport/Acr3"/>
</dbReference>
<comment type="similarity">
    <text evidence="2">Belongs to the arsenical resistance-3 (ACR3) (TC 2.A.59) family.</text>
</comment>
<dbReference type="InterPro" id="IPR004706">
    <property type="entry name" value="Arsenical-R_Acr3"/>
</dbReference>
<evidence type="ECO:0000256" key="4">
    <source>
        <dbReference type="ARBA" id="ARBA00022475"/>
    </source>
</evidence>
<dbReference type="PANTHER" id="PTHR43057:SF1">
    <property type="entry name" value="ARSENICAL-RESISTANCE PROTEIN 3"/>
    <property type="match status" value="1"/>
</dbReference>
<dbReference type="Gene3D" id="1.20.1530.20">
    <property type="match status" value="1"/>
</dbReference>
<feature type="transmembrane region" description="Helical" evidence="8">
    <location>
        <begin position="131"/>
        <end position="151"/>
    </location>
</feature>
<feature type="transmembrane region" description="Helical" evidence="8">
    <location>
        <begin position="239"/>
        <end position="259"/>
    </location>
</feature>
<protein>
    <submittedName>
        <fullName evidence="9">Arsenic resistance protein</fullName>
    </submittedName>
</protein>
<evidence type="ECO:0000256" key="5">
    <source>
        <dbReference type="ARBA" id="ARBA00022692"/>
    </source>
</evidence>
<dbReference type="Pfam" id="PF01758">
    <property type="entry name" value="SBF"/>
    <property type="match status" value="1"/>
</dbReference>
<accession>A0ABV6DCW3</accession>
<dbReference type="RefSeq" id="WP_261522720.1">
    <property type="nucleotide sequence ID" value="NZ_JAODNW010000038.1"/>
</dbReference>
<evidence type="ECO:0000256" key="2">
    <source>
        <dbReference type="ARBA" id="ARBA00010110"/>
    </source>
</evidence>
<name>A0ABV6DCW3_9HYPH</name>
<feature type="transmembrane region" description="Helical" evidence="8">
    <location>
        <begin position="204"/>
        <end position="227"/>
    </location>
</feature>
<feature type="transmembrane region" description="Helical" evidence="8">
    <location>
        <begin position="73"/>
        <end position="95"/>
    </location>
</feature>
<dbReference type="InterPro" id="IPR038770">
    <property type="entry name" value="Na+/solute_symporter_sf"/>
</dbReference>
<sequence length="331" mass="35289">MFITSKQLREALEAQQIGIYFGAVLLAALTALLLPETATLEAVINPALAAMLFVTFLQVPLADLGRAFRRIRFLTALLVANFVLMPLLVTLLFQFAPADPLVQIGVLFVLLTPCIDYVVTFSHLGRADARLLLAATPTLLIVQMALLPIYLRLFLGAGAADLVQPGPFLHAFVWLIAIPLALAALVQLGAALNRWVERMSAGLGVLPVPATALALLVVIAAVVPQLGPAINAALRVVPIYIAFAIIAPLIGWGIGRVLFRLDAPASRSLAFSAGTRNSLVVLPLAFAVPGAVPILPAVIVTQTLVELVSELVYVRLVPRLGAKRRFRASDT</sequence>
<evidence type="ECO:0000256" key="6">
    <source>
        <dbReference type="ARBA" id="ARBA00022989"/>
    </source>
</evidence>
<feature type="transmembrane region" description="Helical" evidence="8">
    <location>
        <begin position="101"/>
        <end position="119"/>
    </location>
</feature>
<reference evidence="9 10" key="1">
    <citation type="submission" date="2024-09" db="EMBL/GenBank/DDBJ databases">
        <authorList>
            <person name="Sun Q."/>
            <person name="Mori K."/>
        </authorList>
    </citation>
    <scope>NUCLEOTIDE SEQUENCE [LARGE SCALE GENOMIC DNA]</scope>
    <source>
        <strain evidence="9 10">CCM 8543</strain>
    </source>
</reference>
<keyword evidence="6 8" id="KW-1133">Transmembrane helix</keyword>
<feature type="transmembrane region" description="Helical" evidence="8">
    <location>
        <begin position="279"/>
        <end position="299"/>
    </location>
</feature>
<keyword evidence="7 8" id="KW-0472">Membrane</keyword>
<evidence type="ECO:0000256" key="1">
    <source>
        <dbReference type="ARBA" id="ARBA00004651"/>
    </source>
</evidence>
<keyword evidence="5 8" id="KW-0812">Transmembrane</keyword>
<gene>
    <name evidence="9" type="ORF">ACFFJ2_18760</name>
</gene>
<dbReference type="EMBL" id="JBHLXD010000053">
    <property type="protein sequence ID" value="MFC0210437.1"/>
    <property type="molecule type" value="Genomic_DNA"/>
</dbReference>
<evidence type="ECO:0000313" key="9">
    <source>
        <dbReference type="EMBL" id="MFC0210437.1"/>
    </source>
</evidence>
<feature type="transmembrane region" description="Helical" evidence="8">
    <location>
        <begin position="171"/>
        <end position="192"/>
    </location>
</feature>
<evidence type="ECO:0000313" key="10">
    <source>
        <dbReference type="Proteomes" id="UP001589755"/>
    </source>
</evidence>
<proteinExistence type="inferred from homology"/>
<dbReference type="PANTHER" id="PTHR43057">
    <property type="entry name" value="ARSENITE EFFLUX TRANSPORTER"/>
    <property type="match status" value="1"/>
</dbReference>
<evidence type="ECO:0000256" key="3">
    <source>
        <dbReference type="ARBA" id="ARBA00022448"/>
    </source>
</evidence>
<evidence type="ECO:0000256" key="7">
    <source>
        <dbReference type="ARBA" id="ARBA00023136"/>
    </source>
</evidence>
<keyword evidence="4" id="KW-1003">Cell membrane</keyword>
<comment type="subcellular location">
    <subcellularLocation>
        <location evidence="1">Cell membrane</location>
        <topology evidence="1">Multi-pass membrane protein</topology>
    </subcellularLocation>
</comment>